<dbReference type="PROSITE" id="PS50082">
    <property type="entry name" value="WD_REPEATS_2"/>
    <property type="match status" value="2"/>
</dbReference>
<dbReference type="InterPro" id="IPR001680">
    <property type="entry name" value="WD40_rpt"/>
</dbReference>
<dbReference type="SUPFAM" id="SSF50978">
    <property type="entry name" value="WD40 repeat-like"/>
    <property type="match status" value="1"/>
</dbReference>
<dbReference type="PROSITE" id="PS50294">
    <property type="entry name" value="WD_REPEATS_REGION"/>
    <property type="match status" value="1"/>
</dbReference>
<protein>
    <submittedName>
        <fullName evidence="8">Uncharacterized protein</fullName>
    </submittedName>
</protein>
<evidence type="ECO:0000313" key="9">
    <source>
        <dbReference type="Proteomes" id="UP001168877"/>
    </source>
</evidence>
<name>A0AA39VQ99_ACESA</name>
<feature type="compositionally biased region" description="Low complexity" evidence="7">
    <location>
        <begin position="533"/>
        <end position="545"/>
    </location>
</feature>
<dbReference type="EMBL" id="JAUESC010000381">
    <property type="protein sequence ID" value="KAK0588627.1"/>
    <property type="molecule type" value="Genomic_DNA"/>
</dbReference>
<dbReference type="PROSITE" id="PS00678">
    <property type="entry name" value="WD_REPEATS_1"/>
    <property type="match status" value="1"/>
</dbReference>
<comment type="pathway">
    <text evidence="1">Protein modification; protein ubiquitination.</text>
</comment>
<reference evidence="8" key="1">
    <citation type="journal article" date="2022" name="Plant J.">
        <title>Strategies of tolerance reflected in two North American maple genomes.</title>
        <authorList>
            <person name="McEvoy S.L."/>
            <person name="Sezen U.U."/>
            <person name="Trouern-Trend A."/>
            <person name="McMahon S.M."/>
            <person name="Schaberg P.G."/>
            <person name="Yang J."/>
            <person name="Wegrzyn J.L."/>
            <person name="Swenson N.G."/>
        </authorList>
    </citation>
    <scope>NUCLEOTIDE SEQUENCE</scope>
    <source>
        <strain evidence="8">NS2018</strain>
    </source>
</reference>
<dbReference type="SMART" id="SM00320">
    <property type="entry name" value="WD40"/>
    <property type="match status" value="5"/>
</dbReference>
<feature type="repeat" description="WD" evidence="6">
    <location>
        <begin position="210"/>
        <end position="236"/>
    </location>
</feature>
<evidence type="ECO:0000256" key="6">
    <source>
        <dbReference type="PROSITE-ProRule" id="PRU00221"/>
    </source>
</evidence>
<dbReference type="Gene3D" id="2.130.10.10">
    <property type="entry name" value="YVTN repeat-like/Quinoprotein amine dehydrogenase"/>
    <property type="match status" value="2"/>
</dbReference>
<dbReference type="InterPro" id="IPR015943">
    <property type="entry name" value="WD40/YVTN_repeat-like_dom_sf"/>
</dbReference>
<evidence type="ECO:0000256" key="1">
    <source>
        <dbReference type="ARBA" id="ARBA00004906"/>
    </source>
</evidence>
<keyword evidence="2 6" id="KW-0853">WD repeat</keyword>
<keyword evidence="3" id="KW-0677">Repeat</keyword>
<organism evidence="8 9">
    <name type="scientific">Acer saccharum</name>
    <name type="common">Sugar maple</name>
    <dbReference type="NCBI Taxonomy" id="4024"/>
    <lineage>
        <taxon>Eukaryota</taxon>
        <taxon>Viridiplantae</taxon>
        <taxon>Streptophyta</taxon>
        <taxon>Embryophyta</taxon>
        <taxon>Tracheophyta</taxon>
        <taxon>Spermatophyta</taxon>
        <taxon>Magnoliopsida</taxon>
        <taxon>eudicotyledons</taxon>
        <taxon>Gunneridae</taxon>
        <taxon>Pentapetalae</taxon>
        <taxon>rosids</taxon>
        <taxon>malvids</taxon>
        <taxon>Sapindales</taxon>
        <taxon>Sapindaceae</taxon>
        <taxon>Hippocastanoideae</taxon>
        <taxon>Acereae</taxon>
        <taxon>Acer</taxon>
    </lineage>
</organism>
<dbReference type="PANTHER" id="PTHR22852:SF0">
    <property type="entry name" value="DENTICLELESS PROTEIN HOMOLOG"/>
    <property type="match status" value="1"/>
</dbReference>
<dbReference type="Pfam" id="PF00400">
    <property type="entry name" value="WD40"/>
    <property type="match status" value="3"/>
</dbReference>
<dbReference type="PANTHER" id="PTHR22852">
    <property type="entry name" value="LETHAL 2 DENTICLELESS PROTEIN RETINOIC ACID-REGULATED NUCLEAR MATRIX-ASSOCIATED PROTEIN"/>
    <property type="match status" value="1"/>
</dbReference>
<keyword evidence="4" id="KW-0833">Ubl conjugation pathway</keyword>
<evidence type="ECO:0000256" key="4">
    <source>
        <dbReference type="ARBA" id="ARBA00022786"/>
    </source>
</evidence>
<evidence type="ECO:0000256" key="2">
    <source>
        <dbReference type="ARBA" id="ARBA00022574"/>
    </source>
</evidence>
<comment type="caution">
    <text evidence="8">The sequence shown here is derived from an EMBL/GenBank/DDBJ whole genome shotgun (WGS) entry which is preliminary data.</text>
</comment>
<keyword evidence="9" id="KW-1185">Reference proteome</keyword>
<dbReference type="GO" id="GO:0030674">
    <property type="term" value="F:protein-macromolecule adaptor activity"/>
    <property type="evidence" value="ECO:0007669"/>
    <property type="project" value="TreeGrafter"/>
</dbReference>
<dbReference type="InterPro" id="IPR019775">
    <property type="entry name" value="WD40_repeat_CS"/>
</dbReference>
<evidence type="ECO:0000313" key="8">
    <source>
        <dbReference type="EMBL" id="KAK0588627.1"/>
    </source>
</evidence>
<accession>A0AA39VQ99</accession>
<dbReference type="InterPro" id="IPR036322">
    <property type="entry name" value="WD40_repeat_dom_sf"/>
</dbReference>
<evidence type="ECO:0000256" key="3">
    <source>
        <dbReference type="ARBA" id="ARBA00022737"/>
    </source>
</evidence>
<dbReference type="GO" id="GO:0005634">
    <property type="term" value="C:nucleus"/>
    <property type="evidence" value="ECO:0007669"/>
    <property type="project" value="TreeGrafter"/>
</dbReference>
<dbReference type="Proteomes" id="UP001168877">
    <property type="component" value="Unassembled WGS sequence"/>
</dbReference>
<sequence>MKKPNFTHICPNLPKPSCHPIPISPYHIPTSSSSFHPSSRRRRLRLCRTSRPLSHNVFVGFVDELQPIHRRFGFHLRQLSAWTGMAAKFEVDPQLSRQTHIIEITKHVLRPSKLLQECQNDPVRPTETSLHQNIPQKFRKRPYFGEFASDFKEIGAVAIEHDCIETPPLAISFCKTSKNSHLFAVSDEDGCMNVFDSRKKFTSFASHHDNTDLVVSGSRDGSFNIWDLRCNNSSKSRNSEVCIGPSAAVKGAHLSSQAKRIRRGKAASMSITSVLYLKDEVSIATAGAVNSVVKFWDTRNLKAHVTQACPYPESSTVKERRLHGISSLSQDLNGVFLTASCMDNRIYLYNVLQLEKGPIQSFSGCQIESFYVKSAISPDADHILSGSSNGNAYIWQVNKPQVDPIVLKSHDGEVTAVDWCPSEAGKIATASDDFTVRIWNTQSSYCSSTRSPASIRRRVMAIPSAECRKLLMDEEVMDVTKTPGSSYYEVVHQTNSSNPIQMPIITTPDAQKKRASSISDSTQLFEKTPEAASNSPSSVLNPPSSVKRRTIRDYFLVAP</sequence>
<gene>
    <name evidence="8" type="ORF">LWI29_003318</name>
</gene>
<evidence type="ECO:0000256" key="5">
    <source>
        <dbReference type="ARBA" id="ARBA00038344"/>
    </source>
</evidence>
<feature type="repeat" description="WD" evidence="6">
    <location>
        <begin position="407"/>
        <end position="449"/>
    </location>
</feature>
<reference evidence="8" key="2">
    <citation type="submission" date="2023-06" db="EMBL/GenBank/DDBJ databases">
        <authorList>
            <person name="Swenson N.G."/>
            <person name="Wegrzyn J.L."/>
            <person name="Mcevoy S.L."/>
        </authorList>
    </citation>
    <scope>NUCLEOTIDE SEQUENCE</scope>
    <source>
        <strain evidence="8">NS2018</strain>
        <tissue evidence="8">Leaf</tissue>
    </source>
</reference>
<dbReference type="AlphaFoldDB" id="A0AA39VQ99"/>
<comment type="similarity">
    <text evidence="5">Belongs to the WD repeat cdt2 family.</text>
</comment>
<feature type="region of interest" description="Disordered" evidence="7">
    <location>
        <begin position="515"/>
        <end position="545"/>
    </location>
</feature>
<dbReference type="GO" id="GO:0043161">
    <property type="term" value="P:proteasome-mediated ubiquitin-dependent protein catabolic process"/>
    <property type="evidence" value="ECO:0007669"/>
    <property type="project" value="TreeGrafter"/>
</dbReference>
<evidence type="ECO:0000256" key="7">
    <source>
        <dbReference type="SAM" id="MobiDB-lite"/>
    </source>
</evidence>
<proteinExistence type="inferred from homology"/>
<dbReference type="InterPro" id="IPR051865">
    <property type="entry name" value="WD-repeat_CDT2_adapter"/>
</dbReference>
<feature type="compositionally biased region" description="Polar residues" evidence="7">
    <location>
        <begin position="516"/>
        <end position="525"/>
    </location>
</feature>